<reference evidence="2 3" key="1">
    <citation type="submission" date="2005-07" db="EMBL/GenBank/DDBJ databases">
        <authorList>
            <person name="Mural R.J."/>
            <person name="Li P.W."/>
            <person name="Adams M.D."/>
            <person name="Amanatides P.G."/>
            <person name="Baden-Tillson H."/>
            <person name="Barnstead M."/>
            <person name="Chin S.H."/>
            <person name="Dew I."/>
            <person name="Evans C.A."/>
            <person name="Ferriera S."/>
            <person name="Flanigan M."/>
            <person name="Fosler C."/>
            <person name="Glodek A."/>
            <person name="Gu Z."/>
            <person name="Holt R.A."/>
            <person name="Jennings D."/>
            <person name="Kraft C.L."/>
            <person name="Lu F."/>
            <person name="Nguyen T."/>
            <person name="Nusskern D.R."/>
            <person name="Pfannkoch C.M."/>
            <person name="Sitter C."/>
            <person name="Sutton G.G."/>
            <person name="Venter J.C."/>
            <person name="Wang Z."/>
            <person name="Woodage T."/>
            <person name="Zheng X.H."/>
            <person name="Zhong F."/>
        </authorList>
    </citation>
    <scope>NUCLEOTIDE SEQUENCE [LARGE SCALE GENOMIC DNA]</scope>
    <source>
        <strain>BN</strain>
        <strain evidence="3">Sprague-Dawley</strain>
    </source>
</reference>
<gene>
    <name evidence="2" type="ORF">rCG_42142</name>
</gene>
<dbReference type="Proteomes" id="UP000234681">
    <property type="component" value="Chromosome 15"/>
</dbReference>
<evidence type="ECO:0000313" key="2">
    <source>
        <dbReference type="EMBL" id="EDL94106.1"/>
    </source>
</evidence>
<evidence type="ECO:0000256" key="1">
    <source>
        <dbReference type="SAM" id="MobiDB-lite"/>
    </source>
</evidence>
<feature type="region of interest" description="Disordered" evidence="1">
    <location>
        <begin position="1"/>
        <end position="28"/>
    </location>
</feature>
<accession>A6K059</accession>
<sequence>MKPDIKAAKLVSSNSQLDGQESEGEGGTSVHMFSCWPSVIICVCKSQMSLCIPQCLEGLF</sequence>
<dbReference type="EMBL" id="CH474010">
    <property type="protein sequence ID" value="EDL94106.1"/>
    <property type="molecule type" value="Genomic_DNA"/>
</dbReference>
<evidence type="ECO:0000313" key="3">
    <source>
        <dbReference type="Proteomes" id="UP000234681"/>
    </source>
</evidence>
<proteinExistence type="predicted"/>
<dbReference type="AlphaFoldDB" id="A6K059"/>
<organism evidence="2 3">
    <name type="scientific">Rattus norvegicus</name>
    <name type="common">Rat</name>
    <dbReference type="NCBI Taxonomy" id="10116"/>
    <lineage>
        <taxon>Eukaryota</taxon>
        <taxon>Metazoa</taxon>
        <taxon>Chordata</taxon>
        <taxon>Craniata</taxon>
        <taxon>Vertebrata</taxon>
        <taxon>Euteleostomi</taxon>
        <taxon>Mammalia</taxon>
        <taxon>Eutheria</taxon>
        <taxon>Euarchontoglires</taxon>
        <taxon>Glires</taxon>
        <taxon>Rodentia</taxon>
        <taxon>Myomorpha</taxon>
        <taxon>Muroidea</taxon>
        <taxon>Muridae</taxon>
        <taxon>Murinae</taxon>
        <taxon>Rattus</taxon>
    </lineage>
</organism>
<protein>
    <submittedName>
        <fullName evidence="2">RCG42142</fullName>
    </submittedName>
</protein>
<name>A6K059_RAT</name>